<name>A0A6I4V351_9SPHN</name>
<reference evidence="6 7" key="1">
    <citation type="submission" date="2019-12" db="EMBL/GenBank/DDBJ databases">
        <title>Genomic-based taxomic classification of the family Erythrobacteraceae.</title>
        <authorList>
            <person name="Xu L."/>
        </authorList>
    </citation>
    <scope>NUCLEOTIDE SEQUENCE [LARGE SCALE GENOMIC DNA]</scope>
    <source>
        <strain evidence="6 7">SW-109</strain>
    </source>
</reference>
<dbReference type="InterPro" id="IPR013783">
    <property type="entry name" value="Ig-like_fold"/>
</dbReference>
<dbReference type="InterPro" id="IPR033764">
    <property type="entry name" value="Sdr_B"/>
</dbReference>
<dbReference type="GO" id="GO:0005576">
    <property type="term" value="C:extracellular region"/>
    <property type="evidence" value="ECO:0007669"/>
    <property type="project" value="UniProtKB-SubCell"/>
</dbReference>
<evidence type="ECO:0000256" key="4">
    <source>
        <dbReference type="SAM" id="MobiDB-lite"/>
    </source>
</evidence>
<dbReference type="Gene3D" id="2.60.40.10">
    <property type="entry name" value="Immunoglobulins"/>
    <property type="match status" value="1"/>
</dbReference>
<dbReference type="OrthoDB" id="121544at2"/>
<evidence type="ECO:0000256" key="2">
    <source>
        <dbReference type="ARBA" id="ARBA00022525"/>
    </source>
</evidence>
<feature type="compositionally biased region" description="Polar residues" evidence="4">
    <location>
        <begin position="199"/>
        <end position="209"/>
    </location>
</feature>
<keyword evidence="3" id="KW-0732">Signal</keyword>
<evidence type="ECO:0000256" key="1">
    <source>
        <dbReference type="ARBA" id="ARBA00004613"/>
    </source>
</evidence>
<comment type="caution">
    <text evidence="6">The sequence shown here is derived from an EMBL/GenBank/DDBJ whole genome shotgun (WGS) entry which is preliminary data.</text>
</comment>
<feature type="compositionally biased region" description="Polar residues" evidence="4">
    <location>
        <begin position="255"/>
        <end position="271"/>
    </location>
</feature>
<feature type="domain" description="SD-repeat containing protein B" evidence="5">
    <location>
        <begin position="1259"/>
        <end position="1308"/>
    </location>
</feature>
<feature type="region of interest" description="Disordered" evidence="4">
    <location>
        <begin position="190"/>
        <end position="209"/>
    </location>
</feature>
<feature type="compositionally biased region" description="Polar residues" evidence="4">
    <location>
        <begin position="435"/>
        <end position="444"/>
    </location>
</feature>
<sequence length="1340" mass="142135">MTRKPLARNVGTVCLGTVLLGLGCTPRNSDDDDAADKGLPFPEKPAPRTGPAPTAADIPRPQFGPLARKTIEAPPPSEEGGAVLARQSAQRATERKPKERLLATVSDHSLVITEKPAASNGHPPITSPAPASSPSLIAPPEPANEVAPSAGTETEAPFETEFVSLSTEQTEKFPAEQNAPLEDKVEIATSDRGGAAIDTETQSLTSEQTADAFPAPDFIPAADQEVEPAFGKKQHHALPHGLGNRDTAPDIAESAVQQTLPDGAPTETSKLVAQVAAKTPPSVETELEEPAALARADEAPAAPQPEEPEAPEPLDGPVFEQRGPALALADSGPSIPQEAADQAQTSGSRRTISARAAPQGPAEPSAAPSAAPAGISEQPGASVPSIASVLPSRRVPIPMVSVEAKVPDSSTVTPANDEGDRPDPQAELPPAASLVPSQRSQTSLGLFKPPASEPENPQAAKLGNDRQTAFTASAQPPVLSYQDELILEIQIKGIDARDTIFAFGTRDGVYLPLGTLARILDLAITVSDDGHYANGWALDENRTLSINIRQGTLELEGRSQPLPSGFAAAFDGEMFLRTDAFEQLLPLKIEADLRSQAILIETLQPFPFEERMAREEERRRLETRGVKRTSQEWPRSETPWLLASLPLADVEVRALSDSVFGPRIEGDLQLAGDLAFMTAQAYLSGDTKNGLTASLIELGRQDPDADLLGPLAATGFAVGDVATVSMPVGLRSVSGRGVTVTNTPQQAFSVFERIDLRGILPDGYEVELYRNEILVGSTRETVNGQYEFLQIPVDFGLNIFRLVFFGPQGQRSEQVRKISVGDGRLPPGKLVYRVGAVQKDTNVLGVRGPNYIAPADEGSWRATAEVSYGLSSGLTTVMSGAWYQTDTDDSRWTASAGVRTGLGGFALKADLAAADGGAMAFSGGIGGKLGGSAFTLSHAEYMGDFIDETRSTGGEFLRRSTELNFNTSLNLGNPVTGLTIPLSARARYLETASGRKQTNASLRASTRVPGFLVSNTLEYSHTSLPGIEAFSQLIGNFDLATATRSKVRGRVSVGYQVMPQPELVSAGLELDYAVDKDTAIRGTVSYAFQSGSTLVGLSAVRDFDKFTVALDGNYGFTDDTYSVGLRVGLSFGRDPLSGRLFVARPGLASSGGASLRAFRDVDGDGVFGPADHPLPDVDFIAFNQTGKTDDQGIARLSGLGAGRGVSLQVEGSSLPDITLAPALDGVEIVPRPGRIHKAEFPIIALSELEGTVSFDKNGKKRGVSGVRLRLRDESGKIVSYAKTEVDGYYFFERLKPGNYTISLDADQTAKLNLCTDQEYTLTVGYESDILTRDVDIRVCT</sequence>
<evidence type="ECO:0000313" key="7">
    <source>
        <dbReference type="Proteomes" id="UP000471435"/>
    </source>
</evidence>
<accession>A0A6I4V351</accession>
<keyword evidence="7" id="KW-1185">Reference proteome</keyword>
<feature type="compositionally biased region" description="Low complexity" evidence="4">
    <location>
        <begin position="356"/>
        <end position="374"/>
    </location>
</feature>
<feature type="region of interest" description="Disordered" evidence="4">
    <location>
        <begin position="228"/>
        <end position="382"/>
    </location>
</feature>
<feature type="compositionally biased region" description="Polar residues" evidence="4">
    <location>
        <begin position="342"/>
        <end position="351"/>
    </location>
</feature>
<dbReference type="SUPFAM" id="SSF49478">
    <property type="entry name" value="Cna protein B-type domain"/>
    <property type="match status" value="1"/>
</dbReference>
<feature type="region of interest" description="Disordered" evidence="4">
    <location>
        <begin position="21"/>
        <end position="184"/>
    </location>
</feature>
<comment type="subcellular location">
    <subcellularLocation>
        <location evidence="1">Secreted</location>
    </subcellularLocation>
</comment>
<proteinExistence type="predicted"/>
<feature type="region of interest" description="Disordered" evidence="4">
    <location>
        <begin position="401"/>
        <end position="460"/>
    </location>
</feature>
<evidence type="ECO:0000313" key="6">
    <source>
        <dbReference type="EMBL" id="MXP48333.1"/>
    </source>
</evidence>
<evidence type="ECO:0000256" key="3">
    <source>
        <dbReference type="ARBA" id="ARBA00022729"/>
    </source>
</evidence>
<dbReference type="RefSeq" id="WP_160731527.1">
    <property type="nucleotide sequence ID" value="NZ_WTYP01000002.1"/>
</dbReference>
<evidence type="ECO:0000259" key="5">
    <source>
        <dbReference type="Pfam" id="PF17210"/>
    </source>
</evidence>
<gene>
    <name evidence="6" type="ORF">GRI43_13130</name>
</gene>
<dbReference type="EMBL" id="WTYP01000002">
    <property type="protein sequence ID" value="MXP48333.1"/>
    <property type="molecule type" value="Genomic_DNA"/>
</dbReference>
<dbReference type="Proteomes" id="UP000471435">
    <property type="component" value="Unassembled WGS sequence"/>
</dbReference>
<feature type="compositionally biased region" description="Basic and acidic residues" evidence="4">
    <location>
        <begin position="92"/>
        <end position="101"/>
    </location>
</feature>
<keyword evidence="2" id="KW-0964">Secreted</keyword>
<dbReference type="Pfam" id="PF17210">
    <property type="entry name" value="SdrD_B"/>
    <property type="match status" value="1"/>
</dbReference>
<dbReference type="PROSITE" id="PS51257">
    <property type="entry name" value="PROKAR_LIPOPROTEIN"/>
    <property type="match status" value="1"/>
</dbReference>
<organism evidence="6 7">
    <name type="scientific">Pontixanthobacter luteolus</name>
    <dbReference type="NCBI Taxonomy" id="295089"/>
    <lineage>
        <taxon>Bacteria</taxon>
        <taxon>Pseudomonadati</taxon>
        <taxon>Pseudomonadota</taxon>
        <taxon>Alphaproteobacteria</taxon>
        <taxon>Sphingomonadales</taxon>
        <taxon>Erythrobacteraceae</taxon>
        <taxon>Pontixanthobacter</taxon>
    </lineage>
</organism>
<protein>
    <recommendedName>
        <fullName evidence="5">SD-repeat containing protein B domain-containing protein</fullName>
    </recommendedName>
</protein>